<dbReference type="EMBL" id="ANNX02000036">
    <property type="protein sequence ID" value="KYC38958.1"/>
    <property type="molecule type" value="Genomic_DNA"/>
</dbReference>
<proteinExistence type="predicted"/>
<dbReference type="GO" id="GO:0016747">
    <property type="term" value="F:acyltransferase activity, transferring groups other than amino-acyl groups"/>
    <property type="evidence" value="ECO:0007669"/>
    <property type="project" value="InterPro"/>
</dbReference>
<dbReference type="InterPro" id="IPR016181">
    <property type="entry name" value="Acyl_CoA_acyltransferase"/>
</dbReference>
<organism evidence="2 3">
    <name type="scientific">Scytonema hofmannii PCC 7110</name>
    <dbReference type="NCBI Taxonomy" id="128403"/>
    <lineage>
        <taxon>Bacteria</taxon>
        <taxon>Bacillati</taxon>
        <taxon>Cyanobacteriota</taxon>
        <taxon>Cyanophyceae</taxon>
        <taxon>Nostocales</taxon>
        <taxon>Scytonemataceae</taxon>
        <taxon>Scytonema</taxon>
    </lineage>
</organism>
<dbReference type="InterPro" id="IPR056935">
    <property type="entry name" value="Rv0428c-like_C"/>
</dbReference>
<dbReference type="SUPFAM" id="SSF55729">
    <property type="entry name" value="Acyl-CoA N-acyltransferases (Nat)"/>
    <property type="match status" value="1"/>
</dbReference>
<dbReference type="Gene3D" id="3.40.630.30">
    <property type="match status" value="1"/>
</dbReference>
<reference evidence="2 3" key="1">
    <citation type="journal article" date="2013" name="Genome Biol. Evol.">
        <title>Genomes of Stigonematalean cyanobacteria (subsection V) and the evolution of oxygenic photosynthesis from prokaryotes to plastids.</title>
        <authorList>
            <person name="Dagan T."/>
            <person name="Roettger M."/>
            <person name="Stucken K."/>
            <person name="Landan G."/>
            <person name="Koch R."/>
            <person name="Major P."/>
            <person name="Gould S.B."/>
            <person name="Goremykin V.V."/>
            <person name="Rippka R."/>
            <person name="Tandeau de Marsac N."/>
            <person name="Gugger M."/>
            <person name="Lockhart P.J."/>
            <person name="Allen J.F."/>
            <person name="Brune I."/>
            <person name="Maus I."/>
            <person name="Puhler A."/>
            <person name="Martin W.F."/>
        </authorList>
    </citation>
    <scope>NUCLEOTIDE SEQUENCE [LARGE SCALE GENOMIC DNA]</scope>
    <source>
        <strain evidence="2 3">PCC 7110</strain>
    </source>
</reference>
<dbReference type="CDD" id="cd04301">
    <property type="entry name" value="NAT_SF"/>
    <property type="match status" value="1"/>
</dbReference>
<dbReference type="PROSITE" id="PS51186">
    <property type="entry name" value="GNAT"/>
    <property type="match status" value="1"/>
</dbReference>
<sequence length="243" mass="27763">MYRLVEEISLKAWPAFETIDHHDWLIRFADGYTKRANSVTVLDRVGSNIEEKINYCESQYRERRQKPIFRLLSFTNPLMLDNKLAARGYQLVDPTLVMGLALSDQLFDDVSVPSQESLSDWLVAYDDLQASGEQLSTIHHMILTAIQAETLLASSRQDGKIVACGLGVLESNYLGIFDLITSPMQRRRGYAKAIIQGLLQWGINKGACFSYIQVVKANIPACNLYEKLGYKPMYEYWYRVGYL</sequence>
<dbReference type="InterPro" id="IPR000182">
    <property type="entry name" value="GNAT_dom"/>
</dbReference>
<dbReference type="AlphaFoldDB" id="A0A139X2N5"/>
<accession>A0A139X2N5</accession>
<dbReference type="OrthoDB" id="9805924at2"/>
<evidence type="ECO:0000313" key="3">
    <source>
        <dbReference type="Proteomes" id="UP000076925"/>
    </source>
</evidence>
<evidence type="ECO:0000313" key="2">
    <source>
        <dbReference type="EMBL" id="KYC38958.1"/>
    </source>
</evidence>
<comment type="caution">
    <text evidence="2">The sequence shown here is derived from an EMBL/GenBank/DDBJ whole genome shotgun (WGS) entry which is preliminary data.</text>
</comment>
<dbReference type="STRING" id="128403.WA1_33720"/>
<protein>
    <recommendedName>
        <fullName evidence="1">N-acetyltransferase domain-containing protein</fullName>
    </recommendedName>
</protein>
<name>A0A139X2N5_9CYAN</name>
<dbReference type="RefSeq" id="WP_017743658.1">
    <property type="nucleotide sequence ID" value="NZ_KQ976354.1"/>
</dbReference>
<evidence type="ECO:0000259" key="1">
    <source>
        <dbReference type="PROSITE" id="PS51186"/>
    </source>
</evidence>
<feature type="domain" description="N-acetyltransferase" evidence="1">
    <location>
        <begin position="108"/>
        <end position="243"/>
    </location>
</feature>
<dbReference type="Proteomes" id="UP000076925">
    <property type="component" value="Unassembled WGS sequence"/>
</dbReference>
<gene>
    <name evidence="2" type="ORF">WA1_33720</name>
</gene>
<dbReference type="Pfam" id="PF24553">
    <property type="entry name" value="Rv0428c_C"/>
    <property type="match status" value="1"/>
</dbReference>
<keyword evidence="3" id="KW-1185">Reference proteome</keyword>